<dbReference type="InterPro" id="IPR035937">
    <property type="entry name" value="FPG_N"/>
</dbReference>
<dbReference type="InterPro" id="IPR015886">
    <property type="entry name" value="H2TH_FPG"/>
</dbReference>
<keyword evidence="7" id="KW-0862">Zinc</keyword>
<dbReference type="SMART" id="SM00898">
    <property type="entry name" value="Fapy_DNA_glyco"/>
    <property type="match status" value="1"/>
</dbReference>
<dbReference type="GO" id="GO:0003684">
    <property type="term" value="F:damaged DNA binding"/>
    <property type="evidence" value="ECO:0007669"/>
    <property type="project" value="InterPro"/>
</dbReference>
<keyword evidence="4" id="KW-0227">DNA damage</keyword>
<dbReference type="InterPro" id="IPR000214">
    <property type="entry name" value="Znf_DNA_glyclase/AP_lyase"/>
</dbReference>
<evidence type="ECO:0000313" key="17">
    <source>
        <dbReference type="EMBL" id="KPK69447.1"/>
    </source>
</evidence>
<evidence type="ECO:0000256" key="4">
    <source>
        <dbReference type="ARBA" id="ARBA00022763"/>
    </source>
</evidence>
<dbReference type="PATRIC" id="fig|1703774.3.peg.1982"/>
<evidence type="ECO:0000256" key="2">
    <source>
        <dbReference type="ARBA" id="ARBA00012720"/>
    </source>
</evidence>
<dbReference type="AlphaFoldDB" id="A0A0S8G8K4"/>
<keyword evidence="11" id="KW-0511">Multifunctional enzyme</keyword>
<protein>
    <recommendedName>
        <fullName evidence="2">DNA-(apurinic or apyrimidinic site) lyase</fullName>
        <ecNumber evidence="2">4.2.99.18</ecNumber>
    </recommendedName>
</protein>
<feature type="domain" description="Formamidopyrimidine-DNA glycosylase catalytic" evidence="16">
    <location>
        <begin position="2"/>
        <end position="115"/>
    </location>
</feature>
<dbReference type="Pfam" id="PF01149">
    <property type="entry name" value="Fapy_DNA_glyco"/>
    <property type="match status" value="1"/>
</dbReference>
<dbReference type="InterPro" id="IPR015421">
    <property type="entry name" value="PyrdxlP-dep_Trfase_major"/>
</dbReference>
<dbReference type="PROSITE" id="PS51066">
    <property type="entry name" value="ZF_FPG_2"/>
    <property type="match status" value="1"/>
</dbReference>
<dbReference type="Gene3D" id="3.20.190.10">
    <property type="entry name" value="MutM-like, N-terminal"/>
    <property type="match status" value="1"/>
</dbReference>
<evidence type="ECO:0000256" key="7">
    <source>
        <dbReference type="ARBA" id="ARBA00022833"/>
    </source>
</evidence>
<dbReference type="GO" id="GO:0006284">
    <property type="term" value="P:base-excision repair"/>
    <property type="evidence" value="ECO:0007669"/>
    <property type="project" value="InterPro"/>
</dbReference>
<keyword evidence="12" id="KW-0326">Glycosidase</keyword>
<dbReference type="InterPro" id="IPR010979">
    <property type="entry name" value="Ribosomal_uS13-like_H2TH"/>
</dbReference>
<organism evidence="17 18">
    <name type="scientific">candidate division TA06 bacterium SM23_40</name>
    <dbReference type="NCBI Taxonomy" id="1703774"/>
    <lineage>
        <taxon>Bacteria</taxon>
        <taxon>Bacteria division TA06</taxon>
    </lineage>
</organism>
<dbReference type="Proteomes" id="UP000051717">
    <property type="component" value="Unassembled WGS sequence"/>
</dbReference>
<dbReference type="SUPFAM" id="SSF57716">
    <property type="entry name" value="Glucocorticoid receptor-like (DNA-binding domain)"/>
    <property type="match status" value="1"/>
</dbReference>
<name>A0A0S8G8K4_UNCT6</name>
<evidence type="ECO:0000259" key="16">
    <source>
        <dbReference type="PROSITE" id="PS51068"/>
    </source>
</evidence>
<dbReference type="Gene3D" id="1.10.8.50">
    <property type="match status" value="1"/>
</dbReference>
<evidence type="ECO:0000256" key="13">
    <source>
        <dbReference type="ARBA" id="ARBA00044632"/>
    </source>
</evidence>
<dbReference type="InterPro" id="IPR015422">
    <property type="entry name" value="PyrdxlP-dep_Trfase_small"/>
</dbReference>
<dbReference type="SUPFAM" id="SSF81624">
    <property type="entry name" value="N-terminal domain of MutM-like DNA repair proteins"/>
    <property type="match status" value="1"/>
</dbReference>
<dbReference type="PROSITE" id="PS51068">
    <property type="entry name" value="FPG_CAT"/>
    <property type="match status" value="1"/>
</dbReference>
<evidence type="ECO:0000256" key="14">
    <source>
        <dbReference type="PROSITE-ProRule" id="PRU00391"/>
    </source>
</evidence>
<evidence type="ECO:0000256" key="11">
    <source>
        <dbReference type="ARBA" id="ARBA00023268"/>
    </source>
</evidence>
<evidence type="ECO:0000256" key="1">
    <source>
        <dbReference type="ARBA" id="ARBA00009409"/>
    </source>
</evidence>
<dbReference type="SUPFAM" id="SSF53383">
    <property type="entry name" value="PLP-dependent transferases"/>
    <property type="match status" value="1"/>
</dbReference>
<dbReference type="PROSITE" id="PS01242">
    <property type="entry name" value="ZF_FPG_1"/>
    <property type="match status" value="1"/>
</dbReference>
<keyword evidence="10" id="KW-0456">Lyase</keyword>
<dbReference type="Gene3D" id="3.40.640.10">
    <property type="entry name" value="Type I PLP-dependent aspartate aminotransferase-like (Major domain)"/>
    <property type="match status" value="1"/>
</dbReference>
<evidence type="ECO:0000259" key="15">
    <source>
        <dbReference type="PROSITE" id="PS51066"/>
    </source>
</evidence>
<dbReference type="InterPro" id="IPR012319">
    <property type="entry name" value="FPG_cat"/>
</dbReference>
<keyword evidence="9" id="KW-0234">DNA repair</keyword>
<comment type="catalytic activity">
    <reaction evidence="13">
        <text>2'-deoxyribonucleotide-(2'-deoxyribose 5'-phosphate)-2'-deoxyribonucleotide-DNA = a 3'-end 2'-deoxyribonucleotide-(2,3-dehydro-2,3-deoxyribose 5'-phosphate)-DNA + a 5'-end 5'-phospho-2'-deoxyribonucleoside-DNA + H(+)</text>
        <dbReference type="Rhea" id="RHEA:66592"/>
        <dbReference type="Rhea" id="RHEA-COMP:13180"/>
        <dbReference type="Rhea" id="RHEA-COMP:16897"/>
        <dbReference type="Rhea" id="RHEA-COMP:17067"/>
        <dbReference type="ChEBI" id="CHEBI:15378"/>
        <dbReference type="ChEBI" id="CHEBI:136412"/>
        <dbReference type="ChEBI" id="CHEBI:157695"/>
        <dbReference type="ChEBI" id="CHEBI:167181"/>
        <dbReference type="EC" id="4.2.99.18"/>
    </reaction>
</comment>
<evidence type="ECO:0000256" key="5">
    <source>
        <dbReference type="ARBA" id="ARBA00022771"/>
    </source>
</evidence>
<keyword evidence="6" id="KW-0378">Hydrolase</keyword>
<comment type="caution">
    <text evidence="17">The sequence shown here is derived from an EMBL/GenBank/DDBJ whole genome shotgun (WGS) entry which is preliminary data.</text>
</comment>
<dbReference type="SUPFAM" id="SSF46946">
    <property type="entry name" value="S13-like H2TH domain"/>
    <property type="match status" value="1"/>
</dbReference>
<evidence type="ECO:0000256" key="6">
    <source>
        <dbReference type="ARBA" id="ARBA00022801"/>
    </source>
</evidence>
<dbReference type="EMBL" id="LJUI01000035">
    <property type="protein sequence ID" value="KPK69447.1"/>
    <property type="molecule type" value="Genomic_DNA"/>
</dbReference>
<evidence type="ECO:0000256" key="8">
    <source>
        <dbReference type="ARBA" id="ARBA00023125"/>
    </source>
</evidence>
<dbReference type="GO" id="GO:0019104">
    <property type="term" value="F:DNA N-glycosylase activity"/>
    <property type="evidence" value="ECO:0007669"/>
    <property type="project" value="InterPro"/>
</dbReference>
<comment type="similarity">
    <text evidence="1">Belongs to the FPG family.</text>
</comment>
<dbReference type="Pfam" id="PF00266">
    <property type="entry name" value="Aminotran_5"/>
    <property type="match status" value="1"/>
</dbReference>
<accession>A0A0S8G8K4</accession>
<feature type="domain" description="FPG-type" evidence="15">
    <location>
        <begin position="235"/>
        <end position="269"/>
    </location>
</feature>
<evidence type="ECO:0000256" key="12">
    <source>
        <dbReference type="ARBA" id="ARBA00023295"/>
    </source>
</evidence>
<evidence type="ECO:0000313" key="18">
    <source>
        <dbReference type="Proteomes" id="UP000051717"/>
    </source>
</evidence>
<dbReference type="Pfam" id="PF06831">
    <property type="entry name" value="H2TH"/>
    <property type="match status" value="1"/>
</dbReference>
<dbReference type="InterPro" id="IPR015887">
    <property type="entry name" value="DNA_glyclase_Znf_dom_DNA_BS"/>
</dbReference>
<keyword evidence="8" id="KW-0238">DNA-binding</keyword>
<evidence type="ECO:0000256" key="9">
    <source>
        <dbReference type="ARBA" id="ARBA00023204"/>
    </source>
</evidence>
<evidence type="ECO:0000256" key="10">
    <source>
        <dbReference type="ARBA" id="ARBA00023239"/>
    </source>
</evidence>
<dbReference type="PANTHER" id="PTHR43586:SF15">
    <property type="entry name" value="BLR3095 PROTEIN"/>
    <property type="match status" value="1"/>
</dbReference>
<dbReference type="PANTHER" id="PTHR43586">
    <property type="entry name" value="CYSTEINE DESULFURASE"/>
    <property type="match status" value="1"/>
</dbReference>
<sequence length="651" mass="73325">MPELVDLEAVREVLDIEVAGRGIEHVSITHPIAVRCRSHQFFREHVEGRRIEAVGRRGKFLFISLDDRTVIVINPMLAGRVQLCAKTARPRKSTCLQLTLDDGREVRYFDERQMGKIYLALDGDFSDIPQLNDLGPDALSPDLTKEGFIARMKRFRAPIKSVLTNQRCLAGIGNAYADEILFEAGISPLRRRASLSPEDLDRLYEAMLRVFRTALEEVRRRLGRDIHIEHREFMKVHRRDATTCQRCGNRLTVIGGRSRPTVFCRRCQPRSLASYRSEFPITERCIYLNHASTSPLPKRSLEAINAFFSSRQESGEQRDDQHFNALRETRSLLARLIEGDHRRLALTFNTSTGLNIVAQGLDLRGGDNVVVGEREFPANVYPWLHLRRKGVEVRLVPMPGGRLEVDTIREAIDRRTRIVAASLVQFSSGYRLDVAALAGLCHDQDIWLAIDGMQAGGAIAFEPDREGIDFFACAGAKWLMSPQGTAFLYCSAAGLAAIEPAYIGWLSVAGSEDFEHLLDFTRPLHDDARRLEVGSLPYHDFYGMRASVDLLLEVGIERIEEARLSLTDPLIAYLERRGFGIRGSTERARRSGIVAFEQTDAPDLARRLARRGIYLSAREGAIRVAPHFYNTPVEIEHLIAALDEEARDGPS</sequence>
<keyword evidence="3" id="KW-0479">Metal-binding</keyword>
<dbReference type="EC" id="4.2.99.18" evidence="2"/>
<proteinExistence type="inferred from homology"/>
<dbReference type="GO" id="GO:0140078">
    <property type="term" value="F:class I DNA-(apurinic or apyrimidinic site) endonuclease activity"/>
    <property type="evidence" value="ECO:0007669"/>
    <property type="project" value="UniProtKB-EC"/>
</dbReference>
<dbReference type="Gene3D" id="3.90.1150.10">
    <property type="entry name" value="Aspartate Aminotransferase, domain 1"/>
    <property type="match status" value="1"/>
</dbReference>
<dbReference type="GO" id="GO:0008270">
    <property type="term" value="F:zinc ion binding"/>
    <property type="evidence" value="ECO:0007669"/>
    <property type="project" value="UniProtKB-KW"/>
</dbReference>
<keyword evidence="5 14" id="KW-0863">Zinc-finger</keyword>
<reference evidence="17 18" key="1">
    <citation type="journal article" date="2015" name="Microbiome">
        <title>Genomic resolution of linkages in carbon, nitrogen, and sulfur cycling among widespread estuary sediment bacteria.</title>
        <authorList>
            <person name="Baker B.J."/>
            <person name="Lazar C.S."/>
            <person name="Teske A.P."/>
            <person name="Dick G.J."/>
        </authorList>
    </citation>
    <scope>NUCLEOTIDE SEQUENCE [LARGE SCALE GENOMIC DNA]</scope>
    <source>
        <strain evidence="17">SM23_40</strain>
    </source>
</reference>
<dbReference type="PROSITE" id="PS50159">
    <property type="entry name" value="RIBOSOMAL_S13_2"/>
    <property type="match status" value="1"/>
</dbReference>
<gene>
    <name evidence="17" type="ORF">AMJ82_05460</name>
</gene>
<evidence type="ECO:0000256" key="3">
    <source>
        <dbReference type="ARBA" id="ARBA00022723"/>
    </source>
</evidence>
<dbReference type="SMART" id="SM01232">
    <property type="entry name" value="H2TH"/>
    <property type="match status" value="1"/>
</dbReference>
<dbReference type="InterPro" id="IPR015424">
    <property type="entry name" value="PyrdxlP-dep_Trfase"/>
</dbReference>
<dbReference type="InterPro" id="IPR000192">
    <property type="entry name" value="Aminotrans_V_dom"/>
</dbReference>